<evidence type="ECO:0000313" key="1">
    <source>
        <dbReference type="EMBL" id="GAQ91895.1"/>
    </source>
</evidence>
<accession>A0A1Y1ILY4</accession>
<keyword evidence="2" id="KW-1185">Reference proteome</keyword>
<gene>
    <name evidence="1" type="ORF">KFL_008770060</name>
</gene>
<proteinExistence type="predicted"/>
<organism evidence="1 2">
    <name type="scientific">Klebsormidium nitens</name>
    <name type="common">Green alga</name>
    <name type="synonym">Ulothrix nitens</name>
    <dbReference type="NCBI Taxonomy" id="105231"/>
    <lineage>
        <taxon>Eukaryota</taxon>
        <taxon>Viridiplantae</taxon>
        <taxon>Streptophyta</taxon>
        <taxon>Klebsormidiophyceae</taxon>
        <taxon>Klebsormidiales</taxon>
        <taxon>Klebsormidiaceae</taxon>
        <taxon>Klebsormidium</taxon>
    </lineage>
</organism>
<dbReference type="EMBL" id="DF237826">
    <property type="protein sequence ID" value="GAQ91895.1"/>
    <property type="molecule type" value="Genomic_DNA"/>
</dbReference>
<dbReference type="Proteomes" id="UP000054558">
    <property type="component" value="Unassembled WGS sequence"/>
</dbReference>
<name>A0A1Y1ILY4_KLENI</name>
<reference evidence="1 2" key="1">
    <citation type="journal article" date="2014" name="Nat. Commun.">
        <title>Klebsormidium flaccidum genome reveals primary factors for plant terrestrial adaptation.</title>
        <authorList>
            <person name="Hori K."/>
            <person name="Maruyama F."/>
            <person name="Fujisawa T."/>
            <person name="Togashi T."/>
            <person name="Yamamoto N."/>
            <person name="Seo M."/>
            <person name="Sato S."/>
            <person name="Yamada T."/>
            <person name="Mori H."/>
            <person name="Tajima N."/>
            <person name="Moriyama T."/>
            <person name="Ikeuchi M."/>
            <person name="Watanabe M."/>
            <person name="Wada H."/>
            <person name="Kobayashi K."/>
            <person name="Saito M."/>
            <person name="Masuda T."/>
            <person name="Sasaki-Sekimoto Y."/>
            <person name="Mashiguchi K."/>
            <person name="Awai K."/>
            <person name="Shimojima M."/>
            <person name="Masuda S."/>
            <person name="Iwai M."/>
            <person name="Nobusawa T."/>
            <person name="Narise T."/>
            <person name="Kondo S."/>
            <person name="Saito H."/>
            <person name="Sato R."/>
            <person name="Murakawa M."/>
            <person name="Ihara Y."/>
            <person name="Oshima-Yamada Y."/>
            <person name="Ohtaka K."/>
            <person name="Satoh M."/>
            <person name="Sonobe K."/>
            <person name="Ishii M."/>
            <person name="Ohtani R."/>
            <person name="Kanamori-Sato M."/>
            <person name="Honoki R."/>
            <person name="Miyazaki D."/>
            <person name="Mochizuki H."/>
            <person name="Umetsu J."/>
            <person name="Higashi K."/>
            <person name="Shibata D."/>
            <person name="Kamiya Y."/>
            <person name="Sato N."/>
            <person name="Nakamura Y."/>
            <person name="Tabata S."/>
            <person name="Ida S."/>
            <person name="Kurokawa K."/>
            <person name="Ohta H."/>
        </authorList>
    </citation>
    <scope>NUCLEOTIDE SEQUENCE [LARGE SCALE GENOMIC DNA]</scope>
    <source>
        <strain evidence="1 2">NIES-2285</strain>
    </source>
</reference>
<protein>
    <submittedName>
        <fullName evidence="1">Uncharacterized protein</fullName>
    </submittedName>
</protein>
<evidence type="ECO:0000313" key="2">
    <source>
        <dbReference type="Proteomes" id="UP000054558"/>
    </source>
</evidence>
<dbReference type="AlphaFoldDB" id="A0A1Y1ILY4"/>
<sequence length="537" mass="57932">MSRCLRLPETKWIGEGVRDAPSIVKVLRGLGRTKGRAIGRRRCGSNNSKGMELMEPAIDARLMPFPLLRIGNGPRPRLTLRRSFFPALGRASKSGVLTCTFTTMAEHPDTITITWQPPPDELFDAQIDVAATLATNSALLRNAPLARHFTRRWLQYAGTRMRAGNRIAIGHVARFIEAELDDVDVLDGEGVEPFPDVQLPSYADDTHIVGAPARAAEAFAHLQGGLATLSLRFRRPAHGIVALGVPIGSVAHIHEVVGAKLQFFSEQLTTLPMLRDLQIAYALLVRVFVLRPSYLMRTVAPSPEFLEQLRGYDRLLLGCFESLLGPDAFAGEAGELARRQVTLPTSFGGLGVRSTAATAPAAFLGAWALVGSLIAGRFVRSGEQFLSEAVSDGVETGGLPFQLALRAAPDSLPGEAAGQALGALARFGREAERGEQERLTAAIELGAVQGLRDQTGDPAQRARLVSKTGPGAAAWLSTAPLFQALTIEDECFRTALRSWLGLWHLMVVGIALCECGQSLQGPLGGQHLRRMRSALRI</sequence>